<accession>A0ABT3YKG5</accession>
<comment type="caution">
    <text evidence="1">The sequence shown here is derived from an EMBL/GenBank/DDBJ whole genome shotgun (WGS) entry which is preliminary data.</text>
</comment>
<gene>
    <name evidence="1" type="ORF">OEG82_20615</name>
</gene>
<sequence>MLQHAGDAQEMVPVRRFNGHRGPVTLDHRGRAAQHLDIHAFGVDLDQAYAVCADMVGQQADPHRAGVSQGPVNFGHAEIVVAWRNDAARAWLGAESNLVNLDLILQPVEFDIVPQKACSNRIGFKGDDIAAADAGEIDGVVANIGTCIDNPVARIKQGPERAE</sequence>
<dbReference type="EMBL" id="JAOVZQ010000001">
    <property type="protein sequence ID" value="MCY0096394.1"/>
    <property type="molecule type" value="Genomic_DNA"/>
</dbReference>
<reference evidence="1" key="1">
    <citation type="submission" date="2022-10" db="EMBL/GenBank/DDBJ databases">
        <title>Hoeflea sp. J2-29, isolated from marine algae.</title>
        <authorList>
            <person name="Kristyanto S."/>
            <person name="Kim J.M."/>
            <person name="Jeon C.O."/>
        </authorList>
    </citation>
    <scope>NUCLEOTIDE SEQUENCE</scope>
    <source>
        <strain evidence="1">J2-29</strain>
    </source>
</reference>
<proteinExistence type="predicted"/>
<protein>
    <submittedName>
        <fullName evidence="1">Uncharacterized protein</fullName>
    </submittedName>
</protein>
<dbReference type="Proteomes" id="UP001081283">
    <property type="component" value="Unassembled WGS sequence"/>
</dbReference>
<evidence type="ECO:0000313" key="1">
    <source>
        <dbReference type="EMBL" id="MCY0096394.1"/>
    </source>
</evidence>
<organism evidence="1 2">
    <name type="scientific">Hoeflea ulvae</name>
    <dbReference type="NCBI Taxonomy" id="2983764"/>
    <lineage>
        <taxon>Bacteria</taxon>
        <taxon>Pseudomonadati</taxon>
        <taxon>Pseudomonadota</taxon>
        <taxon>Alphaproteobacteria</taxon>
        <taxon>Hyphomicrobiales</taxon>
        <taxon>Rhizobiaceae</taxon>
        <taxon>Hoeflea</taxon>
    </lineage>
</organism>
<evidence type="ECO:0000313" key="2">
    <source>
        <dbReference type="Proteomes" id="UP001081283"/>
    </source>
</evidence>
<name>A0ABT3YKG5_9HYPH</name>
<keyword evidence="2" id="KW-1185">Reference proteome</keyword>